<comment type="caution">
    <text evidence="8">The sequence shown here is derived from an EMBL/GenBank/DDBJ whole genome shotgun (WGS) entry which is preliminary data.</text>
</comment>
<evidence type="ECO:0000256" key="6">
    <source>
        <dbReference type="SAM" id="Phobius"/>
    </source>
</evidence>
<dbReference type="EMBL" id="BNJF01000002">
    <property type="protein sequence ID" value="GHO46124.1"/>
    <property type="molecule type" value="Genomic_DNA"/>
</dbReference>
<evidence type="ECO:0000256" key="1">
    <source>
        <dbReference type="ARBA" id="ARBA00004141"/>
    </source>
</evidence>
<comment type="similarity">
    <text evidence="2">Belongs to the EamA transporter family.</text>
</comment>
<dbReference type="PANTHER" id="PTHR32322">
    <property type="entry name" value="INNER MEMBRANE TRANSPORTER"/>
    <property type="match status" value="1"/>
</dbReference>
<feature type="transmembrane region" description="Helical" evidence="6">
    <location>
        <begin position="120"/>
        <end position="137"/>
    </location>
</feature>
<evidence type="ECO:0000313" key="9">
    <source>
        <dbReference type="Proteomes" id="UP000612362"/>
    </source>
</evidence>
<name>A0A8J3HYL0_9CHLR</name>
<feature type="transmembrane region" description="Helical" evidence="6">
    <location>
        <begin position="149"/>
        <end position="169"/>
    </location>
</feature>
<feature type="transmembrane region" description="Helical" evidence="6">
    <location>
        <begin position="94"/>
        <end position="114"/>
    </location>
</feature>
<keyword evidence="4 6" id="KW-1133">Transmembrane helix</keyword>
<accession>A0A8J3HYL0</accession>
<gene>
    <name evidence="8" type="ORF">KSX_42870</name>
</gene>
<proteinExistence type="inferred from homology"/>
<evidence type="ECO:0000256" key="3">
    <source>
        <dbReference type="ARBA" id="ARBA00022692"/>
    </source>
</evidence>
<sequence length="279" mass="28870">MNSALQTLLFGLAASLCWGSGDFTGGLASRRANASTVVMGAYAIGFVLLLVLALLWREAFPSTQDLLWGGLSGLAGAIGLIAFYSALSLGRMGIVAPLSAVITAALPVLFGAITEGAPNLLQLGGFLLAIIAIVLISRPERSQGRPVGLGLALIAGCGFGCFFILISRVSPTATFWPLAMARLTSVLLLVAVLLIRRQPLLPKKAVTPLLLLAGSLDAIGNAFFVLAAHSGRLDVASVLSSLYPAATVILATFILHERVTRIQGFGIALALVAVPLISL</sequence>
<dbReference type="GO" id="GO:0016020">
    <property type="term" value="C:membrane"/>
    <property type="evidence" value="ECO:0007669"/>
    <property type="project" value="UniProtKB-SubCell"/>
</dbReference>
<dbReference type="InterPro" id="IPR037185">
    <property type="entry name" value="EmrE-like"/>
</dbReference>
<feature type="transmembrane region" description="Helical" evidence="6">
    <location>
        <begin position="207"/>
        <end position="229"/>
    </location>
</feature>
<feature type="transmembrane region" description="Helical" evidence="6">
    <location>
        <begin position="68"/>
        <end position="87"/>
    </location>
</feature>
<dbReference type="AlphaFoldDB" id="A0A8J3HYL0"/>
<feature type="transmembrane region" description="Helical" evidence="6">
    <location>
        <begin position="6"/>
        <end position="25"/>
    </location>
</feature>
<evidence type="ECO:0000259" key="7">
    <source>
        <dbReference type="Pfam" id="PF00892"/>
    </source>
</evidence>
<dbReference type="RefSeq" id="WP_220195522.1">
    <property type="nucleotide sequence ID" value="NZ_BNJF01000002.1"/>
</dbReference>
<feature type="transmembrane region" description="Helical" evidence="6">
    <location>
        <begin position="175"/>
        <end position="195"/>
    </location>
</feature>
<dbReference type="Proteomes" id="UP000612362">
    <property type="component" value="Unassembled WGS sequence"/>
</dbReference>
<evidence type="ECO:0000256" key="2">
    <source>
        <dbReference type="ARBA" id="ARBA00007362"/>
    </source>
</evidence>
<dbReference type="SUPFAM" id="SSF103481">
    <property type="entry name" value="Multidrug resistance efflux transporter EmrE"/>
    <property type="match status" value="2"/>
</dbReference>
<keyword evidence="5 6" id="KW-0472">Membrane</keyword>
<protein>
    <recommendedName>
        <fullName evidence="7">EamA domain-containing protein</fullName>
    </recommendedName>
</protein>
<evidence type="ECO:0000256" key="5">
    <source>
        <dbReference type="ARBA" id="ARBA00023136"/>
    </source>
</evidence>
<dbReference type="Pfam" id="PF00892">
    <property type="entry name" value="EamA"/>
    <property type="match status" value="2"/>
</dbReference>
<dbReference type="InterPro" id="IPR000620">
    <property type="entry name" value="EamA_dom"/>
</dbReference>
<feature type="transmembrane region" description="Helical" evidence="6">
    <location>
        <begin position="37"/>
        <end position="56"/>
    </location>
</feature>
<reference evidence="8" key="1">
    <citation type="submission" date="2020-10" db="EMBL/GenBank/DDBJ databases">
        <title>Taxonomic study of unclassified bacteria belonging to the class Ktedonobacteria.</title>
        <authorList>
            <person name="Yabe S."/>
            <person name="Wang C.M."/>
            <person name="Zheng Y."/>
            <person name="Sakai Y."/>
            <person name="Cavaletti L."/>
            <person name="Monciardini P."/>
            <person name="Donadio S."/>
        </authorList>
    </citation>
    <scope>NUCLEOTIDE SEQUENCE</scope>
    <source>
        <strain evidence="8">SOSP1-1</strain>
    </source>
</reference>
<feature type="transmembrane region" description="Helical" evidence="6">
    <location>
        <begin position="235"/>
        <end position="255"/>
    </location>
</feature>
<dbReference type="PANTHER" id="PTHR32322:SF2">
    <property type="entry name" value="EAMA DOMAIN-CONTAINING PROTEIN"/>
    <property type="match status" value="1"/>
</dbReference>
<feature type="domain" description="EamA" evidence="7">
    <location>
        <begin position="8"/>
        <end position="137"/>
    </location>
</feature>
<organism evidence="8 9">
    <name type="scientific">Ktedonospora formicarum</name>
    <dbReference type="NCBI Taxonomy" id="2778364"/>
    <lineage>
        <taxon>Bacteria</taxon>
        <taxon>Bacillati</taxon>
        <taxon>Chloroflexota</taxon>
        <taxon>Ktedonobacteria</taxon>
        <taxon>Ktedonobacterales</taxon>
        <taxon>Ktedonobacteraceae</taxon>
        <taxon>Ktedonospora</taxon>
    </lineage>
</organism>
<evidence type="ECO:0000313" key="8">
    <source>
        <dbReference type="EMBL" id="GHO46124.1"/>
    </source>
</evidence>
<dbReference type="InterPro" id="IPR050638">
    <property type="entry name" value="AA-Vitamin_Transporters"/>
</dbReference>
<feature type="domain" description="EamA" evidence="7">
    <location>
        <begin position="148"/>
        <end position="278"/>
    </location>
</feature>
<comment type="subcellular location">
    <subcellularLocation>
        <location evidence="1">Membrane</location>
        <topology evidence="1">Multi-pass membrane protein</topology>
    </subcellularLocation>
</comment>
<evidence type="ECO:0000256" key="4">
    <source>
        <dbReference type="ARBA" id="ARBA00022989"/>
    </source>
</evidence>
<keyword evidence="9" id="KW-1185">Reference proteome</keyword>
<keyword evidence="3 6" id="KW-0812">Transmembrane</keyword>